<accession>A0A0F9B573</accession>
<dbReference type="EMBL" id="LAZR01039520">
    <property type="protein sequence ID" value="KKL16805.1"/>
    <property type="molecule type" value="Genomic_DNA"/>
</dbReference>
<feature type="non-terminal residue" evidence="1">
    <location>
        <position position="1"/>
    </location>
</feature>
<protein>
    <submittedName>
        <fullName evidence="1">Uncharacterized protein</fullName>
    </submittedName>
</protein>
<evidence type="ECO:0000313" key="1">
    <source>
        <dbReference type="EMBL" id="KKL16805.1"/>
    </source>
</evidence>
<name>A0A0F9B573_9ZZZZ</name>
<dbReference type="AlphaFoldDB" id="A0A0F9B573"/>
<comment type="caution">
    <text evidence="1">The sequence shown here is derived from an EMBL/GenBank/DDBJ whole genome shotgun (WGS) entry which is preliminary data.</text>
</comment>
<sequence length="32" mass="3553">KISDIEDNRYTHAGFDLEVNNISKSAIAKCEA</sequence>
<proteinExistence type="predicted"/>
<reference evidence="1" key="1">
    <citation type="journal article" date="2015" name="Nature">
        <title>Complex archaea that bridge the gap between prokaryotes and eukaryotes.</title>
        <authorList>
            <person name="Spang A."/>
            <person name="Saw J.H."/>
            <person name="Jorgensen S.L."/>
            <person name="Zaremba-Niedzwiedzka K."/>
            <person name="Martijn J."/>
            <person name="Lind A.E."/>
            <person name="van Eijk R."/>
            <person name="Schleper C."/>
            <person name="Guy L."/>
            <person name="Ettema T.J."/>
        </authorList>
    </citation>
    <scope>NUCLEOTIDE SEQUENCE</scope>
</reference>
<gene>
    <name evidence="1" type="ORF">LCGC14_2491860</name>
</gene>
<organism evidence="1">
    <name type="scientific">marine sediment metagenome</name>
    <dbReference type="NCBI Taxonomy" id="412755"/>
    <lineage>
        <taxon>unclassified sequences</taxon>
        <taxon>metagenomes</taxon>
        <taxon>ecological metagenomes</taxon>
    </lineage>
</organism>